<gene>
    <name evidence="2" type="ORF">Poli38472_010507</name>
</gene>
<dbReference type="Proteomes" id="UP000794436">
    <property type="component" value="Unassembled WGS sequence"/>
</dbReference>
<dbReference type="InterPro" id="IPR011992">
    <property type="entry name" value="EF-hand-dom_pair"/>
</dbReference>
<evidence type="ECO:0000256" key="1">
    <source>
        <dbReference type="SAM" id="MobiDB-lite"/>
    </source>
</evidence>
<sequence>MGRHRRTGNIGQTNLNQLRKELEQPEKERQFRQLGGPLLEDRERVVLHAKQKNRQRRAQWRLDLSLVERSHVGDASPHRRDLGSDAEAVLASKIEEIQRDRKTFKDEPWYRSPIGPGSKASVVLAALVQQDAQDTGYLAYSQIRQTLQSTNLGLNEKQTQQLLNKYDPNLVETSPIHYRTFVRHLHFADPDEKPDDVIFRQQTYLEKIRTHANHLLETGTTLSTSLGPFHAAPSLIQLSPLAKRAMLSVTNNEPDVVLGNPPEYSPSRLSPLGKHPPANDVDPLSFEHDKRRKELRAATKARILLNHIDRVQEYARHQDAAIVHHDHARLAAKAMHHHDHLAHVYDQEQRFLHRLENRGKALLQSEATKVNRNVSKDSMFY</sequence>
<evidence type="ECO:0000313" key="3">
    <source>
        <dbReference type="Proteomes" id="UP000794436"/>
    </source>
</evidence>
<organism evidence="2 3">
    <name type="scientific">Pythium oligandrum</name>
    <name type="common">Mycoparasitic fungus</name>
    <dbReference type="NCBI Taxonomy" id="41045"/>
    <lineage>
        <taxon>Eukaryota</taxon>
        <taxon>Sar</taxon>
        <taxon>Stramenopiles</taxon>
        <taxon>Oomycota</taxon>
        <taxon>Peronosporomycetes</taxon>
        <taxon>Pythiales</taxon>
        <taxon>Pythiaceae</taxon>
        <taxon>Pythium</taxon>
    </lineage>
</organism>
<dbReference type="OrthoDB" id="167467at2759"/>
<keyword evidence="3" id="KW-1185">Reference proteome</keyword>
<accession>A0A8K1C398</accession>
<comment type="caution">
    <text evidence="2">The sequence shown here is derived from an EMBL/GenBank/DDBJ whole genome shotgun (WGS) entry which is preliminary data.</text>
</comment>
<proteinExistence type="predicted"/>
<dbReference type="AlphaFoldDB" id="A0A8K1C398"/>
<dbReference type="SUPFAM" id="SSF47473">
    <property type="entry name" value="EF-hand"/>
    <property type="match status" value="1"/>
</dbReference>
<reference evidence="2" key="1">
    <citation type="submission" date="2019-03" db="EMBL/GenBank/DDBJ databases">
        <title>Long read genome sequence of the mycoparasitic Pythium oligandrum ATCC 38472 isolated from sugarbeet rhizosphere.</title>
        <authorList>
            <person name="Gaulin E."/>
        </authorList>
    </citation>
    <scope>NUCLEOTIDE SEQUENCE</scope>
    <source>
        <strain evidence="2">ATCC 38472_TT</strain>
    </source>
</reference>
<dbReference type="EMBL" id="SPLM01000147">
    <property type="protein sequence ID" value="TMW55625.1"/>
    <property type="molecule type" value="Genomic_DNA"/>
</dbReference>
<protein>
    <submittedName>
        <fullName evidence="2">Uncharacterized protein</fullName>
    </submittedName>
</protein>
<name>A0A8K1C398_PYTOL</name>
<feature type="region of interest" description="Disordered" evidence="1">
    <location>
        <begin position="257"/>
        <end position="279"/>
    </location>
</feature>
<evidence type="ECO:0000313" key="2">
    <source>
        <dbReference type="EMBL" id="TMW55625.1"/>
    </source>
</evidence>